<evidence type="ECO:0000256" key="2">
    <source>
        <dbReference type="ARBA" id="ARBA00022737"/>
    </source>
</evidence>
<evidence type="ECO:0000313" key="6">
    <source>
        <dbReference type="EMBL" id="CAF4864672.1"/>
    </source>
</evidence>
<dbReference type="SMART" id="SM00408">
    <property type="entry name" value="IGc2"/>
    <property type="match status" value="1"/>
</dbReference>
<proteinExistence type="predicted"/>
<dbReference type="InterPro" id="IPR013098">
    <property type="entry name" value="Ig_I-set"/>
</dbReference>
<evidence type="ECO:0000256" key="1">
    <source>
        <dbReference type="ARBA" id="ARBA00022729"/>
    </source>
</evidence>
<organism evidence="6 7">
    <name type="scientific">Rotaria socialis</name>
    <dbReference type="NCBI Taxonomy" id="392032"/>
    <lineage>
        <taxon>Eukaryota</taxon>
        <taxon>Metazoa</taxon>
        <taxon>Spiralia</taxon>
        <taxon>Gnathifera</taxon>
        <taxon>Rotifera</taxon>
        <taxon>Eurotatoria</taxon>
        <taxon>Bdelloidea</taxon>
        <taxon>Philodinida</taxon>
        <taxon>Philodinidae</taxon>
        <taxon>Rotaria</taxon>
    </lineage>
</organism>
<accession>A0A821T0R8</accession>
<keyword evidence="1" id="KW-0732">Signal</keyword>
<dbReference type="SUPFAM" id="SSF48726">
    <property type="entry name" value="Immunoglobulin"/>
    <property type="match status" value="1"/>
</dbReference>
<dbReference type="Gene3D" id="2.60.40.10">
    <property type="entry name" value="Immunoglobulins"/>
    <property type="match status" value="1"/>
</dbReference>
<dbReference type="GO" id="GO:0043025">
    <property type="term" value="C:neuronal cell body"/>
    <property type="evidence" value="ECO:0007669"/>
    <property type="project" value="TreeGrafter"/>
</dbReference>
<keyword evidence="7" id="KW-1185">Reference proteome</keyword>
<dbReference type="GO" id="GO:0008046">
    <property type="term" value="F:axon guidance receptor activity"/>
    <property type="evidence" value="ECO:0007669"/>
    <property type="project" value="TreeGrafter"/>
</dbReference>
<dbReference type="PROSITE" id="PS50835">
    <property type="entry name" value="IG_LIKE"/>
    <property type="match status" value="1"/>
</dbReference>
<keyword evidence="4" id="KW-0393">Immunoglobulin domain</keyword>
<feature type="non-terminal residue" evidence="6">
    <location>
        <position position="1"/>
    </location>
</feature>
<dbReference type="GO" id="GO:0005886">
    <property type="term" value="C:plasma membrane"/>
    <property type="evidence" value="ECO:0007669"/>
    <property type="project" value="TreeGrafter"/>
</dbReference>
<protein>
    <recommendedName>
        <fullName evidence="5">Ig-like domain-containing protein</fullName>
    </recommendedName>
</protein>
<dbReference type="AlphaFoldDB" id="A0A821T0R8"/>
<dbReference type="GO" id="GO:0050808">
    <property type="term" value="P:synapse organization"/>
    <property type="evidence" value="ECO:0007669"/>
    <property type="project" value="TreeGrafter"/>
</dbReference>
<gene>
    <name evidence="6" type="ORF">UJA718_LOCUS44024</name>
</gene>
<keyword evidence="2" id="KW-0677">Repeat</keyword>
<dbReference type="PANTHER" id="PTHR45080">
    <property type="entry name" value="CONTACTIN 5"/>
    <property type="match status" value="1"/>
</dbReference>
<dbReference type="GO" id="GO:0030424">
    <property type="term" value="C:axon"/>
    <property type="evidence" value="ECO:0007669"/>
    <property type="project" value="TreeGrafter"/>
</dbReference>
<dbReference type="FunFam" id="2.60.40.10:FF:000031">
    <property type="entry name" value="Myosin-binding protein C, slow type"/>
    <property type="match status" value="1"/>
</dbReference>
<sequence length="82" mass="9278">EKLTIECMAKGHPTPKVTWLRDGKVLSNKDGFDIKVDQTTGHSIFIIPIGTVKHTGKYECKVENQYGTHTVEINIEVLRKLK</sequence>
<dbReference type="Proteomes" id="UP000663873">
    <property type="component" value="Unassembled WGS sequence"/>
</dbReference>
<comment type="caution">
    <text evidence="6">The sequence shown here is derived from an EMBL/GenBank/DDBJ whole genome shotgun (WGS) entry which is preliminary data.</text>
</comment>
<dbReference type="PANTHER" id="PTHR45080:SF8">
    <property type="entry name" value="IG-LIKE DOMAIN-CONTAINING PROTEIN"/>
    <property type="match status" value="1"/>
</dbReference>
<feature type="domain" description="Ig-like" evidence="5">
    <location>
        <begin position="1"/>
        <end position="76"/>
    </location>
</feature>
<keyword evidence="3" id="KW-1015">Disulfide bond</keyword>
<dbReference type="EMBL" id="CAJOBP010065288">
    <property type="protein sequence ID" value="CAF4864672.1"/>
    <property type="molecule type" value="Genomic_DNA"/>
</dbReference>
<dbReference type="InterPro" id="IPR050958">
    <property type="entry name" value="Cell_Adh-Cytoskel_Orgn"/>
</dbReference>
<dbReference type="Pfam" id="PF07679">
    <property type="entry name" value="I-set"/>
    <property type="match status" value="1"/>
</dbReference>
<dbReference type="InterPro" id="IPR036179">
    <property type="entry name" value="Ig-like_dom_sf"/>
</dbReference>
<evidence type="ECO:0000256" key="4">
    <source>
        <dbReference type="ARBA" id="ARBA00023319"/>
    </source>
</evidence>
<evidence type="ECO:0000313" key="7">
    <source>
        <dbReference type="Proteomes" id="UP000663873"/>
    </source>
</evidence>
<reference evidence="6" key="1">
    <citation type="submission" date="2021-02" db="EMBL/GenBank/DDBJ databases">
        <authorList>
            <person name="Nowell W R."/>
        </authorList>
    </citation>
    <scope>NUCLEOTIDE SEQUENCE</scope>
</reference>
<evidence type="ECO:0000256" key="3">
    <source>
        <dbReference type="ARBA" id="ARBA00023157"/>
    </source>
</evidence>
<dbReference type="InterPro" id="IPR007110">
    <property type="entry name" value="Ig-like_dom"/>
</dbReference>
<dbReference type="GO" id="GO:0007156">
    <property type="term" value="P:homophilic cell adhesion via plasma membrane adhesion molecules"/>
    <property type="evidence" value="ECO:0007669"/>
    <property type="project" value="TreeGrafter"/>
</dbReference>
<evidence type="ECO:0000259" key="5">
    <source>
        <dbReference type="PROSITE" id="PS50835"/>
    </source>
</evidence>
<dbReference type="InterPro" id="IPR003598">
    <property type="entry name" value="Ig_sub2"/>
</dbReference>
<name>A0A821T0R8_9BILA</name>
<dbReference type="InterPro" id="IPR013783">
    <property type="entry name" value="Ig-like_fold"/>
</dbReference>